<feature type="compositionally biased region" description="Basic and acidic residues" evidence="1">
    <location>
        <begin position="19"/>
        <end position="49"/>
    </location>
</feature>
<dbReference type="EMBL" id="LDAU01000084">
    <property type="protein sequence ID" value="KRX07314.1"/>
    <property type="molecule type" value="Genomic_DNA"/>
</dbReference>
<dbReference type="Proteomes" id="UP000054937">
    <property type="component" value="Unassembled WGS sequence"/>
</dbReference>
<proteinExistence type="predicted"/>
<protein>
    <submittedName>
        <fullName evidence="2">Uncharacterized protein</fullName>
    </submittedName>
</protein>
<name>A0A0V0QYI4_PSEPJ</name>
<dbReference type="AlphaFoldDB" id="A0A0V0QYI4"/>
<reference evidence="2 3" key="1">
    <citation type="journal article" date="2015" name="Sci. Rep.">
        <title>Genome of the facultative scuticociliatosis pathogen Pseudocohnilembus persalinus provides insight into its virulence through horizontal gene transfer.</title>
        <authorList>
            <person name="Xiong J."/>
            <person name="Wang G."/>
            <person name="Cheng J."/>
            <person name="Tian M."/>
            <person name="Pan X."/>
            <person name="Warren A."/>
            <person name="Jiang C."/>
            <person name="Yuan D."/>
            <person name="Miao W."/>
        </authorList>
    </citation>
    <scope>NUCLEOTIDE SEQUENCE [LARGE SCALE GENOMIC DNA]</scope>
    <source>
        <strain evidence="2">36N120E</strain>
    </source>
</reference>
<evidence type="ECO:0000313" key="2">
    <source>
        <dbReference type="EMBL" id="KRX07314.1"/>
    </source>
</evidence>
<keyword evidence="3" id="KW-1185">Reference proteome</keyword>
<sequence>MGSCVSKNNNLNQKQVQQKNRERGINYIEYDKEKQNDTKAAESDNHNENKQNVSKNQLQNLEISEQNQPQLQEKGQNLQLEQKQFPIQISTGESNIEEIWGQIIQKNVIDYLVEIFLKEKNVNDYNIEIQKIIEALKFKNNEQKMIIIQKVEQQLQTYIQGIYHTTENYIKEINEDFQKLIHPYIHFLYLNSEEQRQCYNDIIETVLNYVQRQFKKNLPPIHIGNEYLTGLYDNVLGIVEEMVPQDEPKNPIYKILAYQKPNFKLVNLRLKHQQQETQF</sequence>
<feature type="compositionally biased region" description="Low complexity" evidence="1">
    <location>
        <begin position="7"/>
        <end position="18"/>
    </location>
</feature>
<accession>A0A0V0QYI4</accession>
<comment type="caution">
    <text evidence="2">The sequence shown here is derived from an EMBL/GenBank/DDBJ whole genome shotgun (WGS) entry which is preliminary data.</text>
</comment>
<dbReference type="InParanoid" id="A0A0V0QYI4"/>
<feature type="region of interest" description="Disordered" evidence="1">
    <location>
        <begin position="1"/>
        <end position="52"/>
    </location>
</feature>
<gene>
    <name evidence="2" type="ORF">PPERSA_06929</name>
</gene>
<organism evidence="2 3">
    <name type="scientific">Pseudocohnilembus persalinus</name>
    <name type="common">Ciliate</name>
    <dbReference type="NCBI Taxonomy" id="266149"/>
    <lineage>
        <taxon>Eukaryota</taxon>
        <taxon>Sar</taxon>
        <taxon>Alveolata</taxon>
        <taxon>Ciliophora</taxon>
        <taxon>Intramacronucleata</taxon>
        <taxon>Oligohymenophorea</taxon>
        <taxon>Scuticociliatia</taxon>
        <taxon>Philasterida</taxon>
        <taxon>Pseudocohnilembidae</taxon>
        <taxon>Pseudocohnilembus</taxon>
    </lineage>
</organism>
<evidence type="ECO:0000313" key="3">
    <source>
        <dbReference type="Proteomes" id="UP000054937"/>
    </source>
</evidence>
<evidence type="ECO:0000256" key="1">
    <source>
        <dbReference type="SAM" id="MobiDB-lite"/>
    </source>
</evidence>